<reference evidence="1 2" key="1">
    <citation type="submission" date="2024-09" db="EMBL/GenBank/DDBJ databases">
        <title>Chromosome-scale assembly of Riccia fluitans.</title>
        <authorList>
            <person name="Paukszto L."/>
            <person name="Sawicki J."/>
            <person name="Karawczyk K."/>
            <person name="Piernik-Szablinska J."/>
            <person name="Szczecinska M."/>
            <person name="Mazdziarz M."/>
        </authorList>
    </citation>
    <scope>NUCLEOTIDE SEQUENCE [LARGE SCALE GENOMIC DNA]</scope>
    <source>
        <strain evidence="1">Rf_01</strain>
        <tissue evidence="1">Aerial parts of the thallus</tissue>
    </source>
</reference>
<organism evidence="1 2">
    <name type="scientific">Riccia fluitans</name>
    <dbReference type="NCBI Taxonomy" id="41844"/>
    <lineage>
        <taxon>Eukaryota</taxon>
        <taxon>Viridiplantae</taxon>
        <taxon>Streptophyta</taxon>
        <taxon>Embryophyta</taxon>
        <taxon>Marchantiophyta</taxon>
        <taxon>Marchantiopsida</taxon>
        <taxon>Marchantiidae</taxon>
        <taxon>Marchantiales</taxon>
        <taxon>Ricciaceae</taxon>
        <taxon>Riccia</taxon>
    </lineage>
</organism>
<protein>
    <submittedName>
        <fullName evidence="1">Uncharacterized protein</fullName>
    </submittedName>
</protein>
<dbReference type="Proteomes" id="UP001605036">
    <property type="component" value="Unassembled WGS sequence"/>
</dbReference>
<sequence length="139" mass="15819">MAVLRDGESREVKDEEEILQRVYNYYRELYAQPAVAPTEKQKLEEVLTLLDNQVSEADNLQLLEPPNADELGEAVKKLLSDKAPGEDGLPAEVLRELWGEVGPYCLKFIQNVWQTKNLGKRNTGAIIKLLPKNDRKEDL</sequence>
<dbReference type="AlphaFoldDB" id="A0ABD1ZC50"/>
<evidence type="ECO:0000313" key="2">
    <source>
        <dbReference type="Proteomes" id="UP001605036"/>
    </source>
</evidence>
<proteinExistence type="predicted"/>
<evidence type="ECO:0000313" key="1">
    <source>
        <dbReference type="EMBL" id="KAL2644524.1"/>
    </source>
</evidence>
<dbReference type="EMBL" id="JBHFFA010000002">
    <property type="protein sequence ID" value="KAL2644524.1"/>
    <property type="molecule type" value="Genomic_DNA"/>
</dbReference>
<gene>
    <name evidence="1" type="ORF">R1flu_012111</name>
</gene>
<name>A0ABD1ZC50_9MARC</name>
<comment type="caution">
    <text evidence="1">The sequence shown here is derived from an EMBL/GenBank/DDBJ whole genome shotgun (WGS) entry which is preliminary data.</text>
</comment>
<keyword evidence="2" id="KW-1185">Reference proteome</keyword>
<accession>A0ABD1ZC50</accession>